<dbReference type="AlphaFoldDB" id="A0ABD0J212"/>
<evidence type="ECO:0000313" key="2">
    <source>
        <dbReference type="EMBL" id="KAK7448739.1"/>
    </source>
</evidence>
<sequence>MEILAHSHLALPHSNLSSTGSQSKCSTRSTVPHFDYPPRTRSGGSCRVGKRGGDAEMTSLSTTLLIYDDHLQSSKARDKAEQGRTTYRVRPVAPLEWRRLTKADNLIRVNSI</sequence>
<organism evidence="2 3">
    <name type="scientific">Batillaria attramentaria</name>
    <dbReference type="NCBI Taxonomy" id="370345"/>
    <lineage>
        <taxon>Eukaryota</taxon>
        <taxon>Metazoa</taxon>
        <taxon>Spiralia</taxon>
        <taxon>Lophotrochozoa</taxon>
        <taxon>Mollusca</taxon>
        <taxon>Gastropoda</taxon>
        <taxon>Caenogastropoda</taxon>
        <taxon>Sorbeoconcha</taxon>
        <taxon>Cerithioidea</taxon>
        <taxon>Batillariidae</taxon>
        <taxon>Batillaria</taxon>
    </lineage>
</organism>
<name>A0ABD0J212_9CAEN</name>
<proteinExistence type="predicted"/>
<feature type="region of interest" description="Disordered" evidence="1">
    <location>
        <begin position="1"/>
        <end position="53"/>
    </location>
</feature>
<evidence type="ECO:0000313" key="3">
    <source>
        <dbReference type="Proteomes" id="UP001519460"/>
    </source>
</evidence>
<reference evidence="2 3" key="1">
    <citation type="journal article" date="2023" name="Sci. Data">
        <title>Genome assembly of the Korean intertidal mud-creeper Batillaria attramentaria.</title>
        <authorList>
            <person name="Patra A.K."/>
            <person name="Ho P.T."/>
            <person name="Jun S."/>
            <person name="Lee S.J."/>
            <person name="Kim Y."/>
            <person name="Won Y.J."/>
        </authorList>
    </citation>
    <scope>NUCLEOTIDE SEQUENCE [LARGE SCALE GENOMIC DNA]</scope>
    <source>
        <strain evidence="2">Wonlab-2016</strain>
    </source>
</reference>
<evidence type="ECO:0000256" key="1">
    <source>
        <dbReference type="SAM" id="MobiDB-lite"/>
    </source>
</evidence>
<accession>A0ABD0J212</accession>
<gene>
    <name evidence="2" type="ORF">BaRGS_00040079</name>
</gene>
<protein>
    <submittedName>
        <fullName evidence="2">Uncharacterized protein</fullName>
    </submittedName>
</protein>
<dbReference type="Proteomes" id="UP001519460">
    <property type="component" value="Unassembled WGS sequence"/>
</dbReference>
<comment type="caution">
    <text evidence="2">The sequence shown here is derived from an EMBL/GenBank/DDBJ whole genome shotgun (WGS) entry which is preliminary data.</text>
</comment>
<feature type="compositionally biased region" description="Polar residues" evidence="1">
    <location>
        <begin position="14"/>
        <end position="30"/>
    </location>
</feature>
<dbReference type="EMBL" id="JACVVK020000757">
    <property type="protein sequence ID" value="KAK7448739.1"/>
    <property type="molecule type" value="Genomic_DNA"/>
</dbReference>
<keyword evidence="3" id="KW-1185">Reference proteome</keyword>